<dbReference type="InterPro" id="IPR040719">
    <property type="entry name" value="DUF5597"/>
</dbReference>
<evidence type="ECO:0000259" key="4">
    <source>
        <dbReference type="Pfam" id="PF02449"/>
    </source>
</evidence>
<name>A0A1H8AXC1_9SPHN</name>
<reference evidence="7" key="1">
    <citation type="submission" date="2016-10" db="EMBL/GenBank/DDBJ databases">
        <authorList>
            <person name="Varghese N."/>
            <person name="Submissions S."/>
        </authorList>
    </citation>
    <scope>NUCLEOTIDE SEQUENCE [LARGE SCALE GENOMIC DNA]</scope>
    <source>
        <strain evidence="7">S6-262</strain>
    </source>
</reference>
<dbReference type="Pfam" id="PF02449">
    <property type="entry name" value="Glyco_hydro_42"/>
    <property type="match status" value="1"/>
</dbReference>
<keyword evidence="1" id="KW-0378">Hydrolase</keyword>
<sequence>MGFLRVAASTALLATVIGTNTPAIAQQGAQIPHIVSRGGRHALMVDGAPFLMLGAQANNSSNYPAALPKVWSVLDRIHANTLEMPVAWQQVEPVEGRFDFSWVQTLLDQAREHDKRLVLLWFGTWKNTGPAYAPAWVVTDNRRFPRMKKPDGTDGGSLSPMSRTTLEADKRAFLRLMAYLREHDQQNTVIMVQVENEAGSYANPRDYSAAANTLFAGRVPAALARAQRKSGTWAEVFGAQADRAFNTWHLASYINEIAAAGKGVKPLPMYVNAALAQAFGTPDPKNVASGGPQQDVLDIWKVAAPAIDLGAPDIYQSESRNVEEFFRRYTRADNPLMVPEIGNAPKFARYFWSAIGKGAIGFAPFGMDETGYYNYPLGGGPLGPEIIEAFGGPYAAFAPMQRDWARIAFEHPTWGFSKPDDGASQMVTIGDWTVSTSYGEWQFGFKNAAWLKAAPPAWDKEPIGGAVIAQLSANEFLVTGNHVRLNFGTAKGGPANGMMLRVEEGHYENGAWVFERVWNGDQTDYGLNLLDKPVWLKVTMASYK</sequence>
<keyword evidence="3" id="KW-0732">Signal</keyword>
<dbReference type="GO" id="GO:0009341">
    <property type="term" value="C:beta-galactosidase complex"/>
    <property type="evidence" value="ECO:0007669"/>
    <property type="project" value="InterPro"/>
</dbReference>
<dbReference type="FunFam" id="3.20.20.80:FF:000135">
    <property type="entry name" value="Beta-galactosidase, putative, bgl35A"/>
    <property type="match status" value="1"/>
</dbReference>
<keyword evidence="7" id="KW-1185">Reference proteome</keyword>
<dbReference type="InterPro" id="IPR013529">
    <property type="entry name" value="Glyco_hydro_42_N"/>
</dbReference>
<dbReference type="GO" id="GO:0004565">
    <property type="term" value="F:beta-galactosidase activity"/>
    <property type="evidence" value="ECO:0007669"/>
    <property type="project" value="InterPro"/>
</dbReference>
<dbReference type="SUPFAM" id="SSF51445">
    <property type="entry name" value="(Trans)glycosidases"/>
    <property type="match status" value="1"/>
</dbReference>
<organism evidence="6 7">
    <name type="scientific">Sphingomonas gellani</name>
    <dbReference type="NCBI Taxonomy" id="1166340"/>
    <lineage>
        <taxon>Bacteria</taxon>
        <taxon>Pseudomonadati</taxon>
        <taxon>Pseudomonadota</taxon>
        <taxon>Alphaproteobacteria</taxon>
        <taxon>Sphingomonadales</taxon>
        <taxon>Sphingomonadaceae</taxon>
        <taxon>Sphingomonas</taxon>
    </lineage>
</organism>
<evidence type="ECO:0000259" key="5">
    <source>
        <dbReference type="Pfam" id="PF18120"/>
    </source>
</evidence>
<dbReference type="Gene3D" id="3.20.20.80">
    <property type="entry name" value="Glycosidases"/>
    <property type="match status" value="1"/>
</dbReference>
<gene>
    <name evidence="6" type="ORF">SAMN05192583_1110</name>
</gene>
<dbReference type="OrthoDB" id="9800974at2"/>
<dbReference type="Pfam" id="PF18120">
    <property type="entry name" value="DUF5597"/>
    <property type="match status" value="1"/>
</dbReference>
<evidence type="ECO:0000313" key="7">
    <source>
        <dbReference type="Proteomes" id="UP000199206"/>
    </source>
</evidence>
<evidence type="ECO:0000256" key="2">
    <source>
        <dbReference type="ARBA" id="ARBA00023295"/>
    </source>
</evidence>
<dbReference type="Proteomes" id="UP000199206">
    <property type="component" value="Unassembled WGS sequence"/>
</dbReference>
<dbReference type="GO" id="GO:0005975">
    <property type="term" value="P:carbohydrate metabolic process"/>
    <property type="evidence" value="ECO:0007669"/>
    <property type="project" value="InterPro"/>
</dbReference>
<feature type="signal peptide" evidence="3">
    <location>
        <begin position="1"/>
        <end position="25"/>
    </location>
</feature>
<dbReference type="EMBL" id="FOCF01000002">
    <property type="protein sequence ID" value="SEM75431.1"/>
    <property type="molecule type" value="Genomic_DNA"/>
</dbReference>
<proteinExistence type="predicted"/>
<protein>
    <submittedName>
        <fullName evidence="6">Beta-galactosidase GanA</fullName>
    </submittedName>
</protein>
<dbReference type="InterPro" id="IPR017853">
    <property type="entry name" value="GH"/>
</dbReference>
<dbReference type="RefSeq" id="WP_093664458.1">
    <property type="nucleotide sequence ID" value="NZ_FOCF01000002.1"/>
</dbReference>
<evidence type="ECO:0000313" key="6">
    <source>
        <dbReference type="EMBL" id="SEM75431.1"/>
    </source>
</evidence>
<evidence type="ECO:0000256" key="1">
    <source>
        <dbReference type="ARBA" id="ARBA00022801"/>
    </source>
</evidence>
<dbReference type="STRING" id="1166340.SAMN05192583_1110"/>
<evidence type="ECO:0000256" key="3">
    <source>
        <dbReference type="SAM" id="SignalP"/>
    </source>
</evidence>
<feature type="chain" id="PRO_5011680224" evidence="3">
    <location>
        <begin position="26"/>
        <end position="544"/>
    </location>
</feature>
<feature type="domain" description="Glycoside hydrolase family 42 N-terminal" evidence="4">
    <location>
        <begin position="78"/>
        <end position="235"/>
    </location>
</feature>
<accession>A0A1H8AXC1</accession>
<dbReference type="Gene3D" id="2.60.220.20">
    <property type="entry name" value="putative beta-Galactosidase from caulobacter crescentus"/>
    <property type="match status" value="1"/>
</dbReference>
<dbReference type="AlphaFoldDB" id="A0A1H8AXC1"/>
<keyword evidence="2" id="KW-0326">Glycosidase</keyword>
<feature type="domain" description="DUF5597" evidence="5">
    <location>
        <begin position="393"/>
        <end position="529"/>
    </location>
</feature>